<feature type="transmembrane region" description="Helical" evidence="6">
    <location>
        <begin position="442"/>
        <end position="465"/>
    </location>
</feature>
<dbReference type="InterPro" id="IPR025405">
    <property type="entry name" value="DUF4131"/>
</dbReference>
<evidence type="ECO:0000256" key="4">
    <source>
        <dbReference type="ARBA" id="ARBA00022989"/>
    </source>
</evidence>
<feature type="transmembrane region" description="Helical" evidence="6">
    <location>
        <begin position="262"/>
        <end position="284"/>
    </location>
</feature>
<name>A0A6G7VMJ1_9RHOB</name>
<dbReference type="Pfam" id="PF13567">
    <property type="entry name" value="DUF4131"/>
    <property type="match status" value="1"/>
</dbReference>
<evidence type="ECO:0000256" key="1">
    <source>
        <dbReference type="ARBA" id="ARBA00004651"/>
    </source>
</evidence>
<proteinExistence type="predicted"/>
<keyword evidence="10" id="KW-1185">Reference proteome</keyword>
<feature type="transmembrane region" description="Helical" evidence="6">
    <location>
        <begin position="373"/>
        <end position="394"/>
    </location>
</feature>
<dbReference type="InterPro" id="IPR052159">
    <property type="entry name" value="Competence_DNA_uptake"/>
</dbReference>
<feature type="transmembrane region" description="Helical" evidence="6">
    <location>
        <begin position="406"/>
        <end position="430"/>
    </location>
</feature>
<gene>
    <name evidence="9" type="ORF">G8E03_10845</name>
</gene>
<evidence type="ECO:0000313" key="10">
    <source>
        <dbReference type="Proteomes" id="UP000500791"/>
    </source>
</evidence>
<evidence type="ECO:0000256" key="2">
    <source>
        <dbReference type="ARBA" id="ARBA00022475"/>
    </source>
</evidence>
<feature type="transmembrane region" description="Helical" evidence="6">
    <location>
        <begin position="329"/>
        <end position="361"/>
    </location>
</feature>
<evidence type="ECO:0000256" key="6">
    <source>
        <dbReference type="SAM" id="Phobius"/>
    </source>
</evidence>
<feature type="transmembrane region" description="Helical" evidence="6">
    <location>
        <begin position="77"/>
        <end position="95"/>
    </location>
</feature>
<dbReference type="GO" id="GO:0005886">
    <property type="term" value="C:plasma membrane"/>
    <property type="evidence" value="ECO:0007669"/>
    <property type="project" value="UniProtKB-SubCell"/>
</dbReference>
<feature type="transmembrane region" description="Helical" evidence="6">
    <location>
        <begin position="29"/>
        <end position="47"/>
    </location>
</feature>
<dbReference type="PANTHER" id="PTHR30619">
    <property type="entry name" value="DNA INTERNALIZATION/COMPETENCE PROTEIN COMEC/REC2"/>
    <property type="match status" value="1"/>
</dbReference>
<evidence type="ECO:0000256" key="3">
    <source>
        <dbReference type="ARBA" id="ARBA00022692"/>
    </source>
</evidence>
<keyword evidence="4 6" id="KW-1133">Transmembrane helix</keyword>
<dbReference type="KEGG" id="mon:G8E03_10845"/>
<feature type="domain" description="ComEC/Rec2-related protein" evidence="7">
    <location>
        <begin position="241"/>
        <end position="520"/>
    </location>
</feature>
<evidence type="ECO:0000259" key="8">
    <source>
        <dbReference type="Pfam" id="PF13567"/>
    </source>
</evidence>
<dbReference type="InterPro" id="IPR004477">
    <property type="entry name" value="ComEC_N"/>
</dbReference>
<reference evidence="9 10" key="1">
    <citation type="submission" date="2020-03" db="EMBL/GenBank/DDBJ databases">
        <title>Complete genome sequence of Monaibacterium sp. ALG8 with diverse plasmids.</title>
        <authorList>
            <person name="Sun C."/>
        </authorList>
    </citation>
    <scope>NUCLEOTIDE SEQUENCE [LARGE SCALE GENOMIC DNA]</scope>
    <source>
        <strain evidence="9 10">ALG8</strain>
    </source>
</reference>
<dbReference type="AlphaFoldDB" id="A0A6G7VMJ1"/>
<dbReference type="EMBL" id="CP049811">
    <property type="protein sequence ID" value="QIK41224.1"/>
    <property type="molecule type" value="Genomic_DNA"/>
</dbReference>
<dbReference type="NCBIfam" id="TIGR00360">
    <property type="entry name" value="ComEC_N-term"/>
    <property type="match status" value="1"/>
</dbReference>
<dbReference type="Pfam" id="PF03772">
    <property type="entry name" value="Competence"/>
    <property type="match status" value="1"/>
</dbReference>
<feature type="transmembrane region" description="Helical" evidence="6">
    <location>
        <begin position="525"/>
        <end position="540"/>
    </location>
</feature>
<evidence type="ECO:0000259" key="7">
    <source>
        <dbReference type="Pfam" id="PF03772"/>
    </source>
</evidence>
<keyword evidence="5 6" id="KW-0472">Membrane</keyword>
<organism evidence="9 10">
    <name type="scientific">Pontivivens nitratireducens</name>
    <dbReference type="NCBI Taxonomy" id="2758038"/>
    <lineage>
        <taxon>Bacteria</taxon>
        <taxon>Pseudomonadati</taxon>
        <taxon>Pseudomonadota</taxon>
        <taxon>Alphaproteobacteria</taxon>
        <taxon>Rhodobacterales</taxon>
        <taxon>Paracoccaceae</taxon>
        <taxon>Pontivivens</taxon>
    </lineage>
</organism>
<protein>
    <submittedName>
        <fullName evidence="9">ComEC/Rec2 family competence protein</fullName>
    </submittedName>
</protein>
<keyword evidence="3 6" id="KW-0812">Transmembrane</keyword>
<evidence type="ECO:0000313" key="9">
    <source>
        <dbReference type="EMBL" id="QIK41224.1"/>
    </source>
</evidence>
<accession>A0A6G7VMJ1</accession>
<comment type="subcellular location">
    <subcellularLocation>
        <location evidence="1">Cell membrane</location>
        <topology evidence="1">Multi-pass membrane protein</topology>
    </subcellularLocation>
</comment>
<feature type="transmembrane region" description="Helical" evidence="6">
    <location>
        <begin position="471"/>
        <end position="490"/>
    </location>
</feature>
<feature type="domain" description="DUF4131" evidence="8">
    <location>
        <begin position="51"/>
        <end position="200"/>
    </location>
</feature>
<keyword evidence="2" id="KW-1003">Cell membrane</keyword>
<feature type="transmembrane region" description="Helical" evidence="6">
    <location>
        <begin position="502"/>
        <end position="519"/>
    </location>
</feature>
<dbReference type="Proteomes" id="UP000500791">
    <property type="component" value="Chromosome"/>
</dbReference>
<dbReference type="PANTHER" id="PTHR30619:SF1">
    <property type="entry name" value="RECOMBINATION PROTEIN 2"/>
    <property type="match status" value="1"/>
</dbReference>
<feature type="transmembrane region" description="Helical" evidence="6">
    <location>
        <begin position="305"/>
        <end position="323"/>
    </location>
</feature>
<evidence type="ECO:0000256" key="5">
    <source>
        <dbReference type="ARBA" id="ARBA00023136"/>
    </source>
</evidence>
<sequence length="698" mass="74447">MFNAIALPPTRRSALTWLDEALEPQRRQLVLWVPVLFGIGIGIYFAWPSEPTIWHAMLVLIGAGLCLLGYRGGLSAGALAFIIAIPCLGFVNATLRTQIVSHPVLERDFYGTISGRVINIGRSASGNPRVLLDEVILYGGPPVARVRISLTGAAGLPPAIAGRTVMLTARIGPPGGPVSPGGFDFRRLAWFERLSAVGYTELPAMVLEDGPSAPIFRARMALADGIRAEMREPAAGFAAAILTGDRSTVDQEVLRDLRASNLAHLLAISGLHMGLLTAFVFAVVRRGLALIPGLAVRYPIKKWGAVAALIAGAGYLVLSGASVPTQRAFVMVAVVLTAVLLDRPAFTLRGVALAAMLILLVRPESLLQAGFQLSFAATAALVAVFEALRGFTWWRDEGKGWVSRYRAGIALLITTSVAGLATAPLGAFHFNQVSQLGLIANLMAVPLMGAVIMPAGVLAGCLALVGMEAVALLVMAFGIETVLGVAHWVAGLDGATRGIKAGPWYVLPMISLGGIWSILWRGAGRWVGVILFSLAAWLWFESERPEVLITASGRLIGVMTEDDRALSRASGNSFAARSWLADDGDDASQAEAARRWTAQSGQGWQKVDLTNGWQLIQISSRSRWPADLPECDDRTILIATAWSPDLPLPPSTQTCGQVWRRDPLRATKGVAYWLSDDGYDLATVAGHEAARPWTATGQ</sequence>